<dbReference type="PANTHER" id="PTHR32438">
    <property type="entry name" value="4-ALPHA-GLUCANOTRANSFERASE DPE1, CHLOROPLASTIC/AMYLOPLASTIC"/>
    <property type="match status" value="1"/>
</dbReference>
<dbReference type="Pfam" id="PF02446">
    <property type="entry name" value="Glyco_hydro_77"/>
    <property type="match status" value="1"/>
</dbReference>
<evidence type="ECO:0000256" key="5">
    <source>
        <dbReference type="ARBA" id="ARBA00022676"/>
    </source>
</evidence>
<name>A0ABT2RS17_9FIRM</name>
<comment type="caution">
    <text evidence="11">The sequence shown here is derived from an EMBL/GenBank/DDBJ whole genome shotgun (WGS) entry which is preliminary data.</text>
</comment>
<evidence type="ECO:0000256" key="1">
    <source>
        <dbReference type="ARBA" id="ARBA00000439"/>
    </source>
</evidence>
<dbReference type="NCBIfam" id="NF011080">
    <property type="entry name" value="PRK14508.1-3"/>
    <property type="match status" value="1"/>
</dbReference>
<evidence type="ECO:0000313" key="11">
    <source>
        <dbReference type="EMBL" id="MCU6688200.1"/>
    </source>
</evidence>
<accession>A0ABT2RS17</accession>
<keyword evidence="5 10" id="KW-0328">Glycosyltransferase</keyword>
<dbReference type="SUPFAM" id="SSF51445">
    <property type="entry name" value="(Trans)glycosidases"/>
    <property type="match status" value="1"/>
</dbReference>
<dbReference type="Proteomes" id="UP001652431">
    <property type="component" value="Unassembled WGS sequence"/>
</dbReference>
<dbReference type="InterPro" id="IPR017853">
    <property type="entry name" value="GH"/>
</dbReference>
<dbReference type="EC" id="2.4.1.25" evidence="3 10"/>
<keyword evidence="7 10" id="KW-0119">Carbohydrate metabolism</keyword>
<keyword evidence="6 10" id="KW-0808">Transferase</keyword>
<keyword evidence="12" id="KW-1185">Reference proteome</keyword>
<comment type="catalytic activity">
    <reaction evidence="1 10">
        <text>Transfers a segment of a (1-&gt;4)-alpha-D-glucan to a new position in an acceptor, which may be glucose or a (1-&gt;4)-alpha-D-glucan.</text>
        <dbReference type="EC" id="2.4.1.25"/>
    </reaction>
</comment>
<evidence type="ECO:0000313" key="12">
    <source>
        <dbReference type="Proteomes" id="UP001652431"/>
    </source>
</evidence>
<dbReference type="EMBL" id="JAOQJU010000040">
    <property type="protein sequence ID" value="MCU6688200.1"/>
    <property type="molecule type" value="Genomic_DNA"/>
</dbReference>
<comment type="similarity">
    <text evidence="2 10">Belongs to the disproportionating enzyme family.</text>
</comment>
<sequence>MDILSIIIHTKSRKNDYFVVIYREEIVKRRLSMNSNILPRMSGILLHPTSLPSPYGIGDLGEEAYHFVDFLEASGQHLWQMLPLTHTGYGDSPYQSFSAFAGQPLLISPGHLLKLRLISQEDLADCPKTDPDHIDYGTIIPWKNRLLEKAYDSFLTRDFPELKERLSSFCQKNSYWLDDYGLFLACKKVNGGVSWLEWEDAYRIPTPAFKASLRQELSQDIGFYQFVQFLFFEEWQELKSYANEHGVHIIGDIPIFVSMDSADVWANRHLFQLDTKGFPLRVAGVPPDYFSETGQLWGNPLYQWEVHEKEGYAWWISRIKNQLEVLDILRIDHFRGFEAYWSVPYGEKTAVNGEWVKGPNKKLFAAIEAALGGNLPIIAEDLGVITPEVEDLRDTFHFPGMKVLQFAFESLDENGFLPHQFTTANCVCYTGTHDNDTTCGWYATLAPHCREKTAMYMNLREGDSIGMAFVRTALSSIAAYAIFPLQDVLGIGKEGRMNTPGVPAGNWGWRYTKDALTDSLAEDLRALTALYGRCTR</sequence>
<dbReference type="PANTHER" id="PTHR32438:SF5">
    <property type="entry name" value="4-ALPHA-GLUCANOTRANSFERASE DPE1, CHLOROPLASTIC_AMYLOPLASTIC"/>
    <property type="match status" value="1"/>
</dbReference>
<dbReference type="GO" id="GO:0004134">
    <property type="term" value="F:4-alpha-glucanotransferase activity"/>
    <property type="evidence" value="ECO:0007669"/>
    <property type="project" value="UniProtKB-EC"/>
</dbReference>
<dbReference type="RefSeq" id="WP_158372187.1">
    <property type="nucleotide sequence ID" value="NZ_JAOQJU010000040.1"/>
</dbReference>
<dbReference type="Gene3D" id="3.20.20.80">
    <property type="entry name" value="Glycosidases"/>
    <property type="match status" value="1"/>
</dbReference>
<evidence type="ECO:0000256" key="9">
    <source>
        <dbReference type="ARBA" id="ARBA00031501"/>
    </source>
</evidence>
<proteinExistence type="inferred from homology"/>
<evidence type="ECO:0000256" key="2">
    <source>
        <dbReference type="ARBA" id="ARBA00005684"/>
    </source>
</evidence>
<gene>
    <name evidence="11" type="primary">malQ</name>
    <name evidence="11" type="ORF">OCV99_17015</name>
</gene>
<evidence type="ECO:0000256" key="8">
    <source>
        <dbReference type="ARBA" id="ARBA00031423"/>
    </source>
</evidence>
<dbReference type="InterPro" id="IPR003385">
    <property type="entry name" value="Glyco_hydro_77"/>
</dbReference>
<evidence type="ECO:0000256" key="4">
    <source>
        <dbReference type="ARBA" id="ARBA00020295"/>
    </source>
</evidence>
<evidence type="ECO:0000256" key="7">
    <source>
        <dbReference type="ARBA" id="ARBA00023277"/>
    </source>
</evidence>
<evidence type="ECO:0000256" key="10">
    <source>
        <dbReference type="RuleBase" id="RU361207"/>
    </source>
</evidence>
<organism evidence="11 12">
    <name type="scientific">Dorea acetigenes</name>
    <dbReference type="NCBI Taxonomy" id="2981787"/>
    <lineage>
        <taxon>Bacteria</taxon>
        <taxon>Bacillati</taxon>
        <taxon>Bacillota</taxon>
        <taxon>Clostridia</taxon>
        <taxon>Lachnospirales</taxon>
        <taxon>Lachnospiraceae</taxon>
        <taxon>Dorea</taxon>
    </lineage>
</organism>
<reference evidence="11 12" key="1">
    <citation type="journal article" date="2021" name="ISME Commun">
        <title>Automated analysis of genomic sequences facilitates high-throughput and comprehensive description of bacteria.</title>
        <authorList>
            <person name="Hitch T.C.A."/>
        </authorList>
    </citation>
    <scope>NUCLEOTIDE SEQUENCE [LARGE SCALE GENOMIC DNA]</scope>
    <source>
        <strain evidence="11 12">Sanger_03</strain>
    </source>
</reference>
<evidence type="ECO:0000256" key="3">
    <source>
        <dbReference type="ARBA" id="ARBA00012560"/>
    </source>
</evidence>
<protein>
    <recommendedName>
        <fullName evidence="4 10">4-alpha-glucanotransferase</fullName>
        <ecNumber evidence="3 10">2.4.1.25</ecNumber>
    </recommendedName>
    <alternativeName>
        <fullName evidence="8 10">Amylomaltase</fullName>
    </alternativeName>
    <alternativeName>
        <fullName evidence="9 10">Disproportionating enzyme</fullName>
    </alternativeName>
</protein>
<dbReference type="NCBIfam" id="TIGR00217">
    <property type="entry name" value="malQ"/>
    <property type="match status" value="1"/>
</dbReference>
<evidence type="ECO:0000256" key="6">
    <source>
        <dbReference type="ARBA" id="ARBA00022679"/>
    </source>
</evidence>